<protein>
    <submittedName>
        <fullName evidence="1">Uncharacterized protein</fullName>
    </submittedName>
</protein>
<reference evidence="2" key="2">
    <citation type="submission" date="2015-01" db="EMBL/GenBank/DDBJ databases">
        <title>Evolutionary Origins and Diversification of the Mycorrhizal Mutualists.</title>
        <authorList>
            <consortium name="DOE Joint Genome Institute"/>
            <consortium name="Mycorrhizal Genomics Consortium"/>
            <person name="Kohler A."/>
            <person name="Kuo A."/>
            <person name="Nagy L.G."/>
            <person name="Floudas D."/>
            <person name="Copeland A."/>
            <person name="Barry K.W."/>
            <person name="Cichocki N."/>
            <person name="Veneault-Fourrey C."/>
            <person name="LaButti K."/>
            <person name="Lindquist E.A."/>
            <person name="Lipzen A."/>
            <person name="Lundell T."/>
            <person name="Morin E."/>
            <person name="Murat C."/>
            <person name="Riley R."/>
            <person name="Ohm R."/>
            <person name="Sun H."/>
            <person name="Tunlid A."/>
            <person name="Henrissat B."/>
            <person name="Grigoriev I.V."/>
            <person name="Hibbett D.S."/>
            <person name="Martin F."/>
        </authorList>
    </citation>
    <scope>NUCLEOTIDE SEQUENCE [LARGE SCALE GENOMIC DNA]</scope>
    <source>
        <strain evidence="2">Marx 270</strain>
    </source>
</reference>
<dbReference type="AlphaFoldDB" id="A0A0C3IZN8"/>
<reference evidence="1 2" key="1">
    <citation type="submission" date="2014-04" db="EMBL/GenBank/DDBJ databases">
        <authorList>
            <consortium name="DOE Joint Genome Institute"/>
            <person name="Kuo A."/>
            <person name="Kohler A."/>
            <person name="Costa M.D."/>
            <person name="Nagy L.G."/>
            <person name="Floudas D."/>
            <person name="Copeland A."/>
            <person name="Barry K.W."/>
            <person name="Cichocki N."/>
            <person name="Veneault-Fourrey C."/>
            <person name="LaButti K."/>
            <person name="Lindquist E.A."/>
            <person name="Lipzen A."/>
            <person name="Lundell T."/>
            <person name="Morin E."/>
            <person name="Murat C."/>
            <person name="Sun H."/>
            <person name="Tunlid A."/>
            <person name="Henrissat B."/>
            <person name="Grigoriev I.V."/>
            <person name="Hibbett D.S."/>
            <person name="Martin F."/>
            <person name="Nordberg H.P."/>
            <person name="Cantor M.N."/>
            <person name="Hua S.X."/>
        </authorList>
    </citation>
    <scope>NUCLEOTIDE SEQUENCE [LARGE SCALE GENOMIC DNA]</scope>
    <source>
        <strain evidence="1 2">Marx 270</strain>
    </source>
</reference>
<dbReference type="InParanoid" id="A0A0C3IZN8"/>
<organism evidence="1 2">
    <name type="scientific">Pisolithus tinctorius Marx 270</name>
    <dbReference type="NCBI Taxonomy" id="870435"/>
    <lineage>
        <taxon>Eukaryota</taxon>
        <taxon>Fungi</taxon>
        <taxon>Dikarya</taxon>
        <taxon>Basidiomycota</taxon>
        <taxon>Agaricomycotina</taxon>
        <taxon>Agaricomycetes</taxon>
        <taxon>Agaricomycetidae</taxon>
        <taxon>Boletales</taxon>
        <taxon>Sclerodermatineae</taxon>
        <taxon>Pisolithaceae</taxon>
        <taxon>Pisolithus</taxon>
    </lineage>
</organism>
<sequence>MKRHDDVDSRAALCNFFTVTHQRLLHQRALRLQVVRSSCQVLLYCRDLVNLTRYSQDPDGQHIRPGTGLFFSFSSPDDGNA</sequence>
<dbReference type="Proteomes" id="UP000054217">
    <property type="component" value="Unassembled WGS sequence"/>
</dbReference>
<gene>
    <name evidence="1" type="ORF">M404DRAFT_1002301</name>
</gene>
<evidence type="ECO:0000313" key="2">
    <source>
        <dbReference type="Proteomes" id="UP000054217"/>
    </source>
</evidence>
<keyword evidence="2" id="KW-1185">Reference proteome</keyword>
<evidence type="ECO:0000313" key="1">
    <source>
        <dbReference type="EMBL" id="KIO02288.1"/>
    </source>
</evidence>
<dbReference type="HOGENOM" id="CLU_2574843_0_0_1"/>
<name>A0A0C3IZN8_PISTI</name>
<proteinExistence type="predicted"/>
<dbReference type="EMBL" id="KN831982">
    <property type="protein sequence ID" value="KIO02288.1"/>
    <property type="molecule type" value="Genomic_DNA"/>
</dbReference>
<accession>A0A0C3IZN8</accession>